<accession>E3SN71</accession>
<keyword evidence="3" id="KW-1185">Reference proteome</keyword>
<reference evidence="2 3" key="1">
    <citation type="journal article" date="2010" name="Environ. Microbiol.">
        <title>Genomic analysis of oceanic cyanobacterial myoviruses compared with T4-like myoviruses from diverse hosts and environments.</title>
        <authorList>
            <person name="Sullivan M.B."/>
            <person name="Huang K.H."/>
            <person name="Ignacio-Espinoza J.C."/>
            <person name="Berlin A.M."/>
            <person name="Kelly L."/>
            <person name="Weigele P.R."/>
            <person name="DeFrancesco A.S."/>
            <person name="Kern S.E."/>
            <person name="Thompson L.R."/>
            <person name="Young S."/>
            <person name="Yandava C."/>
            <person name="Fu R."/>
            <person name="Krastins B."/>
            <person name="Chase M."/>
            <person name="Sarracino D."/>
            <person name="Osburne M.S."/>
            <person name="Henn M.R."/>
            <person name="Chisholm S.W."/>
        </authorList>
    </citation>
    <scope>NUCLEOTIDE SEQUENCE [LARGE SCALE GENOMIC DNA]</scope>
    <source>
        <strain evidence="2">M4-247</strain>
    </source>
</reference>
<dbReference type="Proteomes" id="UP000006530">
    <property type="component" value="Segment"/>
</dbReference>
<keyword evidence="2" id="KW-0269">Exonuclease</keyword>
<dbReference type="RefSeq" id="YP_004322665.1">
    <property type="nucleotide sequence ID" value="NC_015280.1"/>
</dbReference>
<sequence>MIGHSKKKSIMEWRNRVGEEEANAISKRASTRGNKCHKLCELYLENKSISKYSDDPLSMGLFYQIKPYLDSIDNIHALEEPLSSSLLKMAGRVDCIAEYNGELAIIDFKTSTKYKREEWIHDYFAQETAYAIMFQELTGLIPKKLVTIIACETGEPQIFEIYDTIRYARKLKEYIDAYRRDNGNW</sequence>
<dbReference type="GeneID" id="10327153"/>
<organism evidence="2 3">
    <name type="scientific">Prochlorococcus phage P-HM1</name>
    <dbReference type="NCBI Taxonomy" id="445700"/>
    <lineage>
        <taxon>Viruses</taxon>
        <taxon>Duplodnaviria</taxon>
        <taxon>Heunggongvirae</taxon>
        <taxon>Uroviricota</taxon>
        <taxon>Caudoviricetes</taxon>
        <taxon>Eurybiavirus</taxon>
        <taxon>Eurybiavirus PHM2</taxon>
    </lineage>
</organism>
<keyword evidence="2" id="KW-0540">Nuclease</keyword>
<dbReference type="InterPro" id="IPR011604">
    <property type="entry name" value="PDDEXK-like_dom_sf"/>
</dbReference>
<keyword evidence="2" id="KW-0378">Hydrolase</keyword>
<dbReference type="SUPFAM" id="SSF52980">
    <property type="entry name" value="Restriction endonuclease-like"/>
    <property type="match status" value="1"/>
</dbReference>
<evidence type="ECO:0000259" key="1">
    <source>
        <dbReference type="Pfam" id="PF12705"/>
    </source>
</evidence>
<dbReference type="OrthoDB" id="7665at10239"/>
<evidence type="ECO:0000313" key="2">
    <source>
        <dbReference type="EMBL" id="ADO98864.1"/>
    </source>
</evidence>
<dbReference type="PANTHER" id="PTHR31340:SF3">
    <property type="entry name" value="MITOCHONDRIAL GENOME MAINTENANCE EXONUCLEASE 1"/>
    <property type="match status" value="1"/>
</dbReference>
<feature type="domain" description="PD-(D/E)XK endonuclease-like" evidence="1">
    <location>
        <begin position="84"/>
        <end position="140"/>
    </location>
</feature>
<protein>
    <submittedName>
        <fullName evidence="2">Exonuclease</fullName>
    </submittedName>
</protein>
<dbReference type="KEGG" id="vg:10327153"/>
<gene>
    <name evidence="2" type="ORF">PHM1_240</name>
</gene>
<dbReference type="PANTHER" id="PTHR31340">
    <property type="entry name" value="MITOCHONDRIAL GENOME MAINTENANCE EXONUCLEASE 1"/>
    <property type="match status" value="1"/>
</dbReference>
<dbReference type="InterPro" id="IPR011335">
    <property type="entry name" value="Restrct_endonuc-II-like"/>
</dbReference>
<proteinExistence type="predicted"/>
<dbReference type="InterPro" id="IPR038726">
    <property type="entry name" value="PDDEXK_AddAB-type"/>
</dbReference>
<dbReference type="Pfam" id="PF12705">
    <property type="entry name" value="PDDEXK_1"/>
    <property type="match status" value="1"/>
</dbReference>
<dbReference type="Gene3D" id="3.90.320.10">
    <property type="match status" value="1"/>
</dbReference>
<name>E3SN71_9CAUD</name>
<dbReference type="EMBL" id="GU071101">
    <property type="protein sequence ID" value="ADO98864.1"/>
    <property type="molecule type" value="Genomic_DNA"/>
</dbReference>
<dbReference type="GO" id="GO:0004527">
    <property type="term" value="F:exonuclease activity"/>
    <property type="evidence" value="ECO:0007669"/>
    <property type="project" value="UniProtKB-KW"/>
</dbReference>
<evidence type="ECO:0000313" key="3">
    <source>
        <dbReference type="Proteomes" id="UP000006530"/>
    </source>
</evidence>